<comment type="caution">
    <text evidence="9">The sequence shown here is derived from an EMBL/GenBank/DDBJ whole genome shotgun (WGS) entry which is preliminary data.</text>
</comment>
<dbReference type="PROSITE" id="PS50928">
    <property type="entry name" value="ABC_TM1"/>
    <property type="match status" value="1"/>
</dbReference>
<dbReference type="Pfam" id="PF00528">
    <property type="entry name" value="BPD_transp_1"/>
    <property type="match status" value="1"/>
</dbReference>
<keyword evidence="6 7" id="KW-0472">Membrane</keyword>
<dbReference type="InterPro" id="IPR045621">
    <property type="entry name" value="BPD_transp_1_N"/>
</dbReference>
<evidence type="ECO:0000256" key="2">
    <source>
        <dbReference type="ARBA" id="ARBA00022448"/>
    </source>
</evidence>
<organism evidence="9 10">
    <name type="scientific">Pseudooceanicola pacificus</name>
    <dbReference type="NCBI Taxonomy" id="2676438"/>
    <lineage>
        <taxon>Bacteria</taxon>
        <taxon>Pseudomonadati</taxon>
        <taxon>Pseudomonadota</taxon>
        <taxon>Alphaproteobacteria</taxon>
        <taxon>Rhodobacterales</taxon>
        <taxon>Paracoccaceae</taxon>
        <taxon>Pseudooceanicola</taxon>
    </lineage>
</organism>
<feature type="transmembrane region" description="Helical" evidence="7">
    <location>
        <begin position="187"/>
        <end position="213"/>
    </location>
</feature>
<evidence type="ECO:0000256" key="6">
    <source>
        <dbReference type="ARBA" id="ARBA00023136"/>
    </source>
</evidence>
<dbReference type="GO" id="GO:0005886">
    <property type="term" value="C:plasma membrane"/>
    <property type="evidence" value="ECO:0007669"/>
    <property type="project" value="UniProtKB-SubCell"/>
</dbReference>
<protein>
    <submittedName>
        <fullName evidence="9">ABC transporter permease subunit</fullName>
    </submittedName>
</protein>
<evidence type="ECO:0000256" key="7">
    <source>
        <dbReference type="RuleBase" id="RU363032"/>
    </source>
</evidence>
<evidence type="ECO:0000256" key="1">
    <source>
        <dbReference type="ARBA" id="ARBA00004651"/>
    </source>
</evidence>
<dbReference type="EMBL" id="WNXQ01000003">
    <property type="protein sequence ID" value="MWB77632.1"/>
    <property type="molecule type" value="Genomic_DNA"/>
</dbReference>
<feature type="transmembrane region" description="Helical" evidence="7">
    <location>
        <begin position="299"/>
        <end position="322"/>
    </location>
</feature>
<dbReference type="AlphaFoldDB" id="A0A844WC14"/>
<gene>
    <name evidence="9" type="ORF">GLS40_06320</name>
</gene>
<feature type="transmembrane region" description="Helical" evidence="7">
    <location>
        <begin position="160"/>
        <end position="181"/>
    </location>
</feature>
<proteinExistence type="inferred from homology"/>
<feature type="transmembrane region" description="Helical" evidence="7">
    <location>
        <begin position="34"/>
        <end position="55"/>
    </location>
</feature>
<evidence type="ECO:0000256" key="5">
    <source>
        <dbReference type="ARBA" id="ARBA00022989"/>
    </source>
</evidence>
<evidence type="ECO:0000259" key="8">
    <source>
        <dbReference type="PROSITE" id="PS50928"/>
    </source>
</evidence>
<keyword evidence="4 7" id="KW-0812">Transmembrane</keyword>
<dbReference type="RefSeq" id="WP_160381905.1">
    <property type="nucleotide sequence ID" value="NZ_WNXQ01000003.1"/>
</dbReference>
<evidence type="ECO:0000313" key="9">
    <source>
        <dbReference type="EMBL" id="MWB77632.1"/>
    </source>
</evidence>
<feature type="transmembrane region" description="Helical" evidence="7">
    <location>
        <begin position="125"/>
        <end position="148"/>
    </location>
</feature>
<dbReference type="SUPFAM" id="SSF161098">
    <property type="entry name" value="MetI-like"/>
    <property type="match status" value="1"/>
</dbReference>
<dbReference type="Pfam" id="PF19300">
    <property type="entry name" value="BPD_transp_1_N"/>
    <property type="match status" value="1"/>
</dbReference>
<evidence type="ECO:0000256" key="3">
    <source>
        <dbReference type="ARBA" id="ARBA00022475"/>
    </source>
</evidence>
<dbReference type="PANTHER" id="PTHR43163">
    <property type="entry name" value="DIPEPTIDE TRANSPORT SYSTEM PERMEASE PROTEIN DPPB-RELATED"/>
    <property type="match status" value="1"/>
</dbReference>
<dbReference type="InterPro" id="IPR000515">
    <property type="entry name" value="MetI-like"/>
</dbReference>
<dbReference type="CDD" id="cd06261">
    <property type="entry name" value="TM_PBP2"/>
    <property type="match status" value="1"/>
</dbReference>
<sequence length="332" mass="36166">MAHSTETMDGPSMARQLAARFINLKFIEILMNRLIGMIVMAFSISVLVFLLIRLVPGDPVIEMLGSQAASEELAARLRGQLGLDKSLPEQYWNWITGVMHGDFGYSYGYQRPISDLVALNMPASIQLTASALFISVALGLLIGAWAAVARNRAPDTIGMGIAITFMSIPSFWLGLLFILLFAVQLQWFPVVGGTSLAGLVLPALTLGIGTMGFNARFVRSSLISTMGQNHVMTARAKGLSRPKVFFRHVMRNSMLPVLTVVGLQLGNLLSGTVVVETVFSRPGLGRLLVDAIMAKDYLTVQACVLIIALIYALSNLLVDLMYPILDPRIARR</sequence>
<dbReference type="GO" id="GO:0055085">
    <property type="term" value="P:transmembrane transport"/>
    <property type="evidence" value="ECO:0007669"/>
    <property type="project" value="InterPro"/>
</dbReference>
<evidence type="ECO:0000313" key="10">
    <source>
        <dbReference type="Proteomes" id="UP000443843"/>
    </source>
</evidence>
<name>A0A844WC14_9RHOB</name>
<dbReference type="InterPro" id="IPR035906">
    <property type="entry name" value="MetI-like_sf"/>
</dbReference>
<feature type="transmembrane region" description="Helical" evidence="7">
    <location>
        <begin position="255"/>
        <end position="279"/>
    </location>
</feature>
<accession>A0A844WC14</accession>
<reference evidence="9 10" key="1">
    <citation type="submission" date="2019-11" db="EMBL/GenBank/DDBJ databases">
        <title>Pseudooceanicola pacifica sp. nov., isolated from deep-sea sediment of the Pacific Ocean.</title>
        <authorList>
            <person name="Lyu L."/>
        </authorList>
    </citation>
    <scope>NUCLEOTIDE SEQUENCE [LARGE SCALE GENOMIC DNA]</scope>
    <source>
        <strain evidence="9 10">216_PA32_1</strain>
    </source>
</reference>
<dbReference type="PANTHER" id="PTHR43163:SF6">
    <property type="entry name" value="DIPEPTIDE TRANSPORT SYSTEM PERMEASE PROTEIN DPPB-RELATED"/>
    <property type="match status" value="1"/>
</dbReference>
<feature type="domain" description="ABC transmembrane type-1" evidence="8">
    <location>
        <begin position="121"/>
        <end position="322"/>
    </location>
</feature>
<keyword evidence="2 7" id="KW-0813">Transport</keyword>
<keyword evidence="10" id="KW-1185">Reference proteome</keyword>
<keyword evidence="3" id="KW-1003">Cell membrane</keyword>
<keyword evidence="5 7" id="KW-1133">Transmembrane helix</keyword>
<evidence type="ECO:0000256" key="4">
    <source>
        <dbReference type="ARBA" id="ARBA00022692"/>
    </source>
</evidence>
<comment type="similarity">
    <text evidence="7">Belongs to the binding-protein-dependent transport system permease family.</text>
</comment>
<dbReference type="Gene3D" id="1.10.3720.10">
    <property type="entry name" value="MetI-like"/>
    <property type="match status" value="1"/>
</dbReference>
<dbReference type="Proteomes" id="UP000443843">
    <property type="component" value="Unassembled WGS sequence"/>
</dbReference>
<comment type="subcellular location">
    <subcellularLocation>
        <location evidence="1 7">Cell membrane</location>
        <topology evidence="1 7">Multi-pass membrane protein</topology>
    </subcellularLocation>
</comment>